<keyword evidence="1" id="KW-0596">Phosphopantetheine</keyword>
<keyword evidence="2" id="KW-0597">Phosphoprotein</keyword>
<reference evidence="4" key="1">
    <citation type="submission" date="2021-10" db="EMBL/GenBank/DDBJ databases">
        <title>De novo Genome Assembly of Clathrus columnatus (Basidiomycota, Fungi) Using Illumina and Nanopore Sequence Data.</title>
        <authorList>
            <person name="Ogiso-Tanaka E."/>
            <person name="Itagaki H."/>
            <person name="Hosoya T."/>
            <person name="Hosaka K."/>
        </authorList>
    </citation>
    <scope>NUCLEOTIDE SEQUENCE</scope>
    <source>
        <strain evidence="4">MO-923</strain>
    </source>
</reference>
<organism evidence="4 5">
    <name type="scientific">Clathrus columnatus</name>
    <dbReference type="NCBI Taxonomy" id="1419009"/>
    <lineage>
        <taxon>Eukaryota</taxon>
        <taxon>Fungi</taxon>
        <taxon>Dikarya</taxon>
        <taxon>Basidiomycota</taxon>
        <taxon>Agaricomycotina</taxon>
        <taxon>Agaricomycetes</taxon>
        <taxon>Phallomycetidae</taxon>
        <taxon>Phallales</taxon>
        <taxon>Clathraceae</taxon>
        <taxon>Clathrus</taxon>
    </lineage>
</organism>
<dbReference type="SUPFAM" id="SSF56801">
    <property type="entry name" value="Acetyl-CoA synthetase-like"/>
    <property type="match status" value="1"/>
</dbReference>
<dbReference type="PANTHER" id="PTHR43439">
    <property type="entry name" value="PHENYLACETATE-COENZYME A LIGASE"/>
    <property type="match status" value="1"/>
</dbReference>
<evidence type="ECO:0000259" key="3">
    <source>
        <dbReference type="Pfam" id="PF00501"/>
    </source>
</evidence>
<dbReference type="InterPro" id="IPR051414">
    <property type="entry name" value="Adenylate-forming_Reductase"/>
</dbReference>
<gene>
    <name evidence="4" type="ORF">Clacol_003341</name>
</gene>
<evidence type="ECO:0000313" key="5">
    <source>
        <dbReference type="Proteomes" id="UP001050691"/>
    </source>
</evidence>
<evidence type="ECO:0000256" key="2">
    <source>
        <dbReference type="ARBA" id="ARBA00022553"/>
    </source>
</evidence>
<feature type="domain" description="AMP-dependent synthetase/ligase" evidence="3">
    <location>
        <begin position="15"/>
        <end position="340"/>
    </location>
</feature>
<dbReference type="Gene3D" id="3.40.50.12780">
    <property type="entry name" value="N-terminal domain of ligase-like"/>
    <property type="match status" value="1"/>
</dbReference>
<protein>
    <recommendedName>
        <fullName evidence="3">AMP-dependent synthetase/ligase domain-containing protein</fullName>
    </recommendedName>
</protein>
<accession>A0AAV5A378</accession>
<sequence>MSYRYQYINHLTAIEQASRTKPDNTAFKIPFENGWKNISYKQFWNDVQRVGVYWSKMLVEQGVKEREVVGLWMFGKTYSDVIHLFGLQRAGYAPHLMSTYLEDIDLVQTLFSQSNVRVVICDIKLVKGWKQIENTGRVQVIPILTDHEINGVIIAGVSDSVSDFDKLPSLDGDGDDILSIEQSSGSSSGRPKLVQFTRRWMDANAQKCQIDERRTPVFIRSGSFCYVGQILRASPNSLRTFIYADCTVLTPKIIWNTADELANIITTCGVTDIALYPSLINDIIEKAKTSALLTERLKTLRTLTYGGGPIGERAIEWARGAGINIVCRFASTEVGMLMVSQPGGDPHLLQFYRRFDYKFIPIQPGEEDNSKTLYELVILPTSPDCPPLSMRNSTDGYYHTKDLFEPSPTREGYYIFRGRTDDIIIMEEASNCDAKYLEDRIAYLCHDLISTFAVLGQGRPSPALLIEPLDSNSNTTTLHKTLSTRLESLNSSETSIYSHERIKSEYIIILPKGSLPISQMKGTVMRSKAEVKFKELLDKVYAGDSVWSYDEV</sequence>
<evidence type="ECO:0000313" key="4">
    <source>
        <dbReference type="EMBL" id="GJJ09119.1"/>
    </source>
</evidence>
<comment type="caution">
    <text evidence="4">The sequence shown here is derived from an EMBL/GenBank/DDBJ whole genome shotgun (WGS) entry which is preliminary data.</text>
</comment>
<dbReference type="InterPro" id="IPR042099">
    <property type="entry name" value="ANL_N_sf"/>
</dbReference>
<dbReference type="PANTHER" id="PTHR43439:SF2">
    <property type="entry name" value="ENZYME, PUTATIVE (JCVI)-RELATED"/>
    <property type="match status" value="1"/>
</dbReference>
<dbReference type="AlphaFoldDB" id="A0AAV5A378"/>
<dbReference type="EMBL" id="BPWL01000004">
    <property type="protein sequence ID" value="GJJ09119.1"/>
    <property type="molecule type" value="Genomic_DNA"/>
</dbReference>
<dbReference type="Pfam" id="PF00501">
    <property type="entry name" value="AMP-binding"/>
    <property type="match status" value="1"/>
</dbReference>
<keyword evidence="5" id="KW-1185">Reference proteome</keyword>
<dbReference type="InterPro" id="IPR000873">
    <property type="entry name" value="AMP-dep_synth/lig_dom"/>
</dbReference>
<dbReference type="Pfam" id="PF23562">
    <property type="entry name" value="AMP-binding_C_3"/>
    <property type="match status" value="1"/>
</dbReference>
<proteinExistence type="predicted"/>
<dbReference type="Proteomes" id="UP001050691">
    <property type="component" value="Unassembled WGS sequence"/>
</dbReference>
<evidence type="ECO:0000256" key="1">
    <source>
        <dbReference type="ARBA" id="ARBA00022450"/>
    </source>
</evidence>
<name>A0AAV5A378_9AGAM</name>